<evidence type="ECO:0000259" key="2">
    <source>
        <dbReference type="Pfam" id="PF08241"/>
    </source>
</evidence>
<evidence type="ECO:0000256" key="1">
    <source>
        <dbReference type="SAM" id="SignalP"/>
    </source>
</evidence>
<dbReference type="PANTHER" id="PTHR45036">
    <property type="entry name" value="METHYLTRANSFERASE LIKE 7B"/>
    <property type="match status" value="1"/>
</dbReference>
<dbReference type="InterPro" id="IPR013216">
    <property type="entry name" value="Methyltransf_11"/>
</dbReference>
<dbReference type="Gene3D" id="3.40.50.150">
    <property type="entry name" value="Vaccinia Virus protein VP39"/>
    <property type="match status" value="1"/>
</dbReference>
<protein>
    <recommendedName>
        <fullName evidence="2">Methyltransferase type 11 domain-containing protein</fullName>
    </recommendedName>
</protein>
<name>A0A7S0YXM5_9CRYP</name>
<dbReference type="AlphaFoldDB" id="A0A7S0YXM5"/>
<dbReference type="SUPFAM" id="SSF53335">
    <property type="entry name" value="S-adenosyl-L-methionine-dependent methyltransferases"/>
    <property type="match status" value="1"/>
</dbReference>
<feature type="signal peptide" evidence="1">
    <location>
        <begin position="1"/>
        <end position="35"/>
    </location>
</feature>
<evidence type="ECO:0000313" key="3">
    <source>
        <dbReference type="EMBL" id="CAD8799307.1"/>
    </source>
</evidence>
<proteinExistence type="predicted"/>
<sequence length="363" mass="38356">MWTLRPALAAPLWIVAMVAMRSLLLLCAAVAGVQSFSSPPSSLPHHVLSRVQSPRLPPPPTGRSTGIACLRMGPGGDNEREGGAPDAGGKFRRQFLRDALLLGACGCGACLLPEQADALAQITAPPKEAIDAFDKPRDQFLDASFACGMYSGMGDYEQEAAPRKARLFATLLAALPRSDAVVAEVGIGSFPNARFLSQKGAPSNMDIVGVDPNDSMSPYALENARRAKLTQKGGKGGPNTLRIVHGVSEALPLGDASCDAVICSLTLCSVIDPERSVAEVKRVLKPGGKFLFWEHVLSETDAGMAKRQVALTPSQVKRADGCHLDRRTGEVIKAAGFSRVDIDSFDLLDQGFLNPTVAGIATL</sequence>
<organism evidence="3">
    <name type="scientific">Hemiselmis tepida</name>
    <dbReference type="NCBI Taxonomy" id="464990"/>
    <lineage>
        <taxon>Eukaryota</taxon>
        <taxon>Cryptophyceae</taxon>
        <taxon>Cryptomonadales</taxon>
        <taxon>Hemiselmidaceae</taxon>
        <taxon>Hemiselmis</taxon>
    </lineage>
</organism>
<keyword evidence="1" id="KW-0732">Signal</keyword>
<dbReference type="InterPro" id="IPR052356">
    <property type="entry name" value="Thiol_S-MT"/>
</dbReference>
<dbReference type="EMBL" id="HBFN01022242">
    <property type="protein sequence ID" value="CAD8799307.1"/>
    <property type="molecule type" value="Transcribed_RNA"/>
</dbReference>
<feature type="chain" id="PRO_5031545415" description="Methyltransferase type 11 domain-containing protein" evidence="1">
    <location>
        <begin position="36"/>
        <end position="363"/>
    </location>
</feature>
<reference evidence="3" key="1">
    <citation type="submission" date="2021-01" db="EMBL/GenBank/DDBJ databases">
        <authorList>
            <person name="Corre E."/>
            <person name="Pelletier E."/>
            <person name="Niang G."/>
            <person name="Scheremetjew M."/>
            <person name="Finn R."/>
            <person name="Kale V."/>
            <person name="Holt S."/>
            <person name="Cochrane G."/>
            <person name="Meng A."/>
            <person name="Brown T."/>
            <person name="Cohen L."/>
        </authorList>
    </citation>
    <scope>NUCLEOTIDE SEQUENCE</scope>
    <source>
        <strain evidence="3">CCMP443</strain>
    </source>
</reference>
<dbReference type="CDD" id="cd02440">
    <property type="entry name" value="AdoMet_MTases"/>
    <property type="match status" value="1"/>
</dbReference>
<accession>A0A7S0YXM5</accession>
<gene>
    <name evidence="3" type="ORF">HTEP1355_LOCUS12948</name>
</gene>
<dbReference type="Pfam" id="PF08241">
    <property type="entry name" value="Methyltransf_11"/>
    <property type="match status" value="1"/>
</dbReference>
<dbReference type="InterPro" id="IPR029063">
    <property type="entry name" value="SAM-dependent_MTases_sf"/>
</dbReference>
<feature type="domain" description="Methyltransferase type 11" evidence="2">
    <location>
        <begin position="184"/>
        <end position="292"/>
    </location>
</feature>
<dbReference type="GO" id="GO:0008757">
    <property type="term" value="F:S-adenosylmethionine-dependent methyltransferase activity"/>
    <property type="evidence" value="ECO:0007669"/>
    <property type="project" value="InterPro"/>
</dbReference>
<dbReference type="PANTHER" id="PTHR45036:SF1">
    <property type="entry name" value="METHYLTRANSFERASE LIKE 7A"/>
    <property type="match status" value="1"/>
</dbReference>